<dbReference type="STRING" id="1183438.GKIL_2941"/>
<reference evidence="1 2" key="1">
    <citation type="journal article" date="2013" name="PLoS ONE">
        <title>Cultivation and Complete Genome Sequencing of Gloeobacter kilaueensis sp. nov., from a Lava Cave in Kilauea Caldera, Hawai'i.</title>
        <authorList>
            <person name="Saw J.H."/>
            <person name="Schatz M."/>
            <person name="Brown M.V."/>
            <person name="Kunkel D.D."/>
            <person name="Foster J.S."/>
            <person name="Shick H."/>
            <person name="Christensen S."/>
            <person name="Hou S."/>
            <person name="Wan X."/>
            <person name="Donachie S.P."/>
        </authorList>
    </citation>
    <scope>NUCLEOTIDE SEQUENCE [LARGE SCALE GENOMIC DNA]</scope>
    <source>
        <strain evidence="2">JS</strain>
    </source>
</reference>
<keyword evidence="2" id="KW-1185">Reference proteome</keyword>
<proteinExistence type="predicted"/>
<dbReference type="Pfam" id="PF13531">
    <property type="entry name" value="SBP_bac_11"/>
    <property type="match status" value="1"/>
</dbReference>
<dbReference type="Gene3D" id="3.40.190.10">
    <property type="entry name" value="Periplasmic binding protein-like II"/>
    <property type="match status" value="2"/>
</dbReference>
<name>U5QJL6_GLOK1</name>
<dbReference type="KEGG" id="glj:GKIL_2941"/>
<dbReference type="GO" id="GO:0030973">
    <property type="term" value="F:molybdate ion binding"/>
    <property type="evidence" value="ECO:0007669"/>
    <property type="project" value="TreeGrafter"/>
</dbReference>
<evidence type="ECO:0000313" key="2">
    <source>
        <dbReference type="Proteomes" id="UP000017396"/>
    </source>
</evidence>
<dbReference type="GO" id="GO:0015689">
    <property type="term" value="P:molybdate ion transport"/>
    <property type="evidence" value="ECO:0007669"/>
    <property type="project" value="TreeGrafter"/>
</dbReference>
<dbReference type="Proteomes" id="UP000017396">
    <property type="component" value="Chromosome"/>
</dbReference>
<dbReference type="InterPro" id="IPR050682">
    <property type="entry name" value="ModA/WtpA"/>
</dbReference>
<evidence type="ECO:0000313" key="1">
    <source>
        <dbReference type="EMBL" id="AGY59187.1"/>
    </source>
</evidence>
<dbReference type="EMBL" id="CP003587">
    <property type="protein sequence ID" value="AGY59187.1"/>
    <property type="molecule type" value="Genomic_DNA"/>
</dbReference>
<dbReference type="eggNOG" id="COG0725">
    <property type="taxonomic scope" value="Bacteria"/>
</dbReference>
<dbReference type="OrthoDB" id="9802127at2"/>
<sequence length="324" mass="35042">MRWPLLLFVVAALAWRGILPGAAAEQGVTIPENRDDDLRVFYADGRLVKGAAALQKMASDAELVLWLAGNQYFVMEDLIHRFQQDHPGLDVGVVTLPDGLLFKAIQAGGFSYAGAAYPGKPDVYGTVDLGNLKVLKQAGLADRYLIYAHNELEIMVAKGNPKKIANLEDMLRPGIRTSMPNPVNEGIMKYARPVLERHHLWQALSGGKECIACQSTPSNWFTAVHHRETPERIVTGLSDAGIVWKTETLEAIRTGRAVEGVALPAADSRRDEAIYAAVPLLTAKHSQAASQFVSFVGSPAGTSIYTRFGFVAAGPAEAQLSAIP</sequence>
<gene>
    <name evidence="1" type="ORF">GKIL_2941</name>
</gene>
<dbReference type="PANTHER" id="PTHR30632">
    <property type="entry name" value="MOLYBDATE-BINDING PERIPLASMIC PROTEIN"/>
    <property type="match status" value="1"/>
</dbReference>
<protein>
    <submittedName>
        <fullName evidence="1">Molybdenum ABC transporter, periplasmic molybdate-binding protein</fullName>
    </submittedName>
</protein>
<organism evidence="1 2">
    <name type="scientific">Gloeobacter kilaueensis (strain ATCC BAA-2537 / CCAP 1431/1 / ULC 316 / JS1)</name>
    <dbReference type="NCBI Taxonomy" id="1183438"/>
    <lineage>
        <taxon>Bacteria</taxon>
        <taxon>Bacillati</taxon>
        <taxon>Cyanobacteriota</taxon>
        <taxon>Cyanophyceae</taxon>
        <taxon>Gloeobacterales</taxon>
        <taxon>Gloeobacteraceae</taxon>
        <taxon>Gloeobacter</taxon>
    </lineage>
</organism>
<dbReference type="SUPFAM" id="SSF53850">
    <property type="entry name" value="Periplasmic binding protein-like II"/>
    <property type="match status" value="1"/>
</dbReference>
<dbReference type="AlphaFoldDB" id="U5QJL6"/>
<accession>U5QJL6</accession>
<dbReference type="HOGENOM" id="CLU_065753_0_0_3"/>
<dbReference type="PANTHER" id="PTHR30632:SF0">
    <property type="entry name" value="SULFATE-BINDING PROTEIN"/>
    <property type="match status" value="1"/>
</dbReference>
<dbReference type="RefSeq" id="WP_023174421.1">
    <property type="nucleotide sequence ID" value="NC_022600.1"/>
</dbReference>